<evidence type="ECO:0000256" key="7">
    <source>
        <dbReference type="ARBA" id="ARBA00023136"/>
    </source>
</evidence>
<feature type="transmembrane region" description="Helical" evidence="10">
    <location>
        <begin position="205"/>
        <end position="228"/>
    </location>
</feature>
<keyword evidence="7 10" id="KW-0472">Membrane</keyword>
<keyword evidence="3" id="KW-0589">Pheromone response</keyword>
<evidence type="ECO:0000256" key="2">
    <source>
        <dbReference type="ARBA" id="ARBA00011085"/>
    </source>
</evidence>
<reference evidence="11 12" key="1">
    <citation type="journal article" date="2020" name="ISME J.">
        <title>Uncovering the hidden diversity of litter-decomposition mechanisms in mushroom-forming fungi.</title>
        <authorList>
            <person name="Floudas D."/>
            <person name="Bentzer J."/>
            <person name="Ahren D."/>
            <person name="Johansson T."/>
            <person name="Persson P."/>
            <person name="Tunlid A."/>
        </authorList>
    </citation>
    <scope>NUCLEOTIDE SEQUENCE [LARGE SCALE GENOMIC DNA]</scope>
    <source>
        <strain evidence="11 12">CBS 146.42</strain>
    </source>
</reference>
<name>A0A8H5D479_9AGAR</name>
<evidence type="ECO:0000256" key="8">
    <source>
        <dbReference type="ARBA" id="ARBA00023170"/>
    </source>
</evidence>
<dbReference type="AlphaFoldDB" id="A0A8H5D479"/>
<sequence length="354" mass="40098">MEDPTYPLFSVFAFIAFALVLIPLPWHLLAWNSGTCLYMIWTAIACFNLCINSIIWHENAIDWAPIWCDISTRIMVGASVAIPAASLCINRRLYKIASCQSASICHSEKRRAVIIDLAIGLGIPFLQMPLQFIVQGHRYDIFEGVGCMPTTVNTPLAYPLNFLWPNIIGLISVIYGILALRAFVQHRAQFQQFLSSNFSLSTSRFIRLMALATVEIIFNIPITSYGLYLNITSRPIYHWKSWSDTHFAWYTIDTYPAVVWRSQKTQVIIMEFTRWLPIFCAFVFFAFFGFADEAISNYKRAYSAILGSFGYASTKSRKINLIGSFGFSEHSAAGKQVIPTQVFRPPQLGSDSLQ</sequence>
<evidence type="ECO:0000313" key="12">
    <source>
        <dbReference type="Proteomes" id="UP000559027"/>
    </source>
</evidence>
<dbReference type="PANTHER" id="PTHR28097">
    <property type="entry name" value="PHEROMONE A FACTOR RECEPTOR"/>
    <property type="match status" value="1"/>
</dbReference>
<accession>A0A8H5D479</accession>
<evidence type="ECO:0000313" key="11">
    <source>
        <dbReference type="EMBL" id="KAF5353301.1"/>
    </source>
</evidence>
<keyword evidence="4 10" id="KW-0812">Transmembrane</keyword>
<keyword evidence="12" id="KW-1185">Reference proteome</keyword>
<gene>
    <name evidence="11" type="ORF">D9756_007944</name>
</gene>
<dbReference type="PRINTS" id="PR00901">
    <property type="entry name" value="PHEROMONEBAR"/>
</dbReference>
<feature type="transmembrane region" description="Helical" evidence="10">
    <location>
        <begin position="113"/>
        <end position="134"/>
    </location>
</feature>
<feature type="transmembrane region" description="Helical" evidence="10">
    <location>
        <begin position="272"/>
        <end position="291"/>
    </location>
</feature>
<organism evidence="11 12">
    <name type="scientific">Leucocoprinus leucothites</name>
    <dbReference type="NCBI Taxonomy" id="201217"/>
    <lineage>
        <taxon>Eukaryota</taxon>
        <taxon>Fungi</taxon>
        <taxon>Dikarya</taxon>
        <taxon>Basidiomycota</taxon>
        <taxon>Agaricomycotina</taxon>
        <taxon>Agaricomycetes</taxon>
        <taxon>Agaricomycetidae</taxon>
        <taxon>Agaricales</taxon>
        <taxon>Agaricineae</taxon>
        <taxon>Agaricaceae</taxon>
        <taxon>Leucocoprinus</taxon>
    </lineage>
</organism>
<dbReference type="Proteomes" id="UP000559027">
    <property type="component" value="Unassembled WGS sequence"/>
</dbReference>
<keyword evidence="9" id="KW-0807">Transducer</keyword>
<dbReference type="PRINTS" id="PR00899">
    <property type="entry name" value="GPCRSTE3"/>
</dbReference>
<evidence type="ECO:0000256" key="4">
    <source>
        <dbReference type="ARBA" id="ARBA00022692"/>
    </source>
</evidence>
<dbReference type="GO" id="GO:0005886">
    <property type="term" value="C:plasma membrane"/>
    <property type="evidence" value="ECO:0007669"/>
    <property type="project" value="TreeGrafter"/>
</dbReference>
<comment type="similarity">
    <text evidence="2">Belongs to the G-protein coupled receptor 4 family.</text>
</comment>
<dbReference type="Pfam" id="PF02076">
    <property type="entry name" value="STE3"/>
    <property type="match status" value="1"/>
</dbReference>
<evidence type="ECO:0000256" key="5">
    <source>
        <dbReference type="ARBA" id="ARBA00022989"/>
    </source>
</evidence>
<evidence type="ECO:0000256" key="3">
    <source>
        <dbReference type="ARBA" id="ARBA00022507"/>
    </source>
</evidence>
<keyword evidence="8" id="KW-0675">Receptor</keyword>
<protein>
    <recommendedName>
        <fullName evidence="13">Pheromone receptor</fullName>
    </recommendedName>
</protein>
<comment type="subcellular location">
    <subcellularLocation>
        <location evidence="1">Membrane</location>
        <topology evidence="1">Multi-pass membrane protein</topology>
    </subcellularLocation>
</comment>
<keyword evidence="5 10" id="KW-1133">Transmembrane helix</keyword>
<comment type="caution">
    <text evidence="11">The sequence shown here is derived from an EMBL/GenBank/DDBJ whole genome shotgun (WGS) entry which is preliminary data.</text>
</comment>
<evidence type="ECO:0000256" key="1">
    <source>
        <dbReference type="ARBA" id="ARBA00004141"/>
    </source>
</evidence>
<proteinExistence type="inferred from homology"/>
<dbReference type="GO" id="GO:0000750">
    <property type="term" value="P:pheromone-dependent signal transduction involved in conjugation with cellular fusion"/>
    <property type="evidence" value="ECO:0007669"/>
    <property type="project" value="TreeGrafter"/>
</dbReference>
<evidence type="ECO:0000256" key="6">
    <source>
        <dbReference type="ARBA" id="ARBA00023040"/>
    </source>
</evidence>
<dbReference type="GO" id="GO:0004934">
    <property type="term" value="F:mating-type alpha-factor pheromone receptor activity"/>
    <property type="evidence" value="ECO:0007669"/>
    <property type="project" value="InterPro"/>
</dbReference>
<dbReference type="PANTHER" id="PTHR28097:SF1">
    <property type="entry name" value="PHEROMONE A FACTOR RECEPTOR"/>
    <property type="match status" value="1"/>
</dbReference>
<dbReference type="InterPro" id="IPR001499">
    <property type="entry name" value="GPCR_STE3"/>
</dbReference>
<dbReference type="EMBL" id="JAACJO010000010">
    <property type="protein sequence ID" value="KAF5353301.1"/>
    <property type="molecule type" value="Genomic_DNA"/>
</dbReference>
<keyword evidence="6" id="KW-0297">G-protein coupled receptor</keyword>
<dbReference type="CDD" id="cd14966">
    <property type="entry name" value="7tmD_STE3"/>
    <property type="match status" value="1"/>
</dbReference>
<feature type="transmembrane region" description="Helical" evidence="10">
    <location>
        <begin position="6"/>
        <end position="24"/>
    </location>
</feature>
<dbReference type="OrthoDB" id="2874149at2759"/>
<evidence type="ECO:0008006" key="13">
    <source>
        <dbReference type="Google" id="ProtNLM"/>
    </source>
</evidence>
<evidence type="ECO:0000256" key="10">
    <source>
        <dbReference type="SAM" id="Phobius"/>
    </source>
</evidence>
<evidence type="ECO:0000256" key="9">
    <source>
        <dbReference type="ARBA" id="ARBA00023224"/>
    </source>
</evidence>
<dbReference type="InterPro" id="IPR000481">
    <property type="entry name" value="GPCR_Pheromne_B_alpha_rcpt"/>
</dbReference>
<feature type="transmembrane region" description="Helical" evidence="10">
    <location>
        <begin position="36"/>
        <end position="55"/>
    </location>
</feature>
<feature type="transmembrane region" description="Helical" evidence="10">
    <location>
        <begin position="162"/>
        <end position="184"/>
    </location>
</feature>